<dbReference type="CDD" id="cd07516">
    <property type="entry name" value="HAD_Pase"/>
    <property type="match status" value="1"/>
</dbReference>
<organism evidence="1 2">
    <name type="scientific">Breznakia blatticola</name>
    <dbReference type="NCBI Taxonomy" id="1754012"/>
    <lineage>
        <taxon>Bacteria</taxon>
        <taxon>Bacillati</taxon>
        <taxon>Bacillota</taxon>
        <taxon>Erysipelotrichia</taxon>
        <taxon>Erysipelotrichales</taxon>
        <taxon>Erysipelotrichaceae</taxon>
        <taxon>Breznakia</taxon>
    </lineage>
</organism>
<dbReference type="AlphaFoldDB" id="A0A4V3G7R6"/>
<keyword evidence="2" id="KW-1185">Reference proteome</keyword>
<dbReference type="SFLD" id="SFLDS00003">
    <property type="entry name" value="Haloacid_Dehalogenase"/>
    <property type="match status" value="1"/>
</dbReference>
<dbReference type="EMBL" id="SODD01000015">
    <property type="protein sequence ID" value="TDW20064.1"/>
    <property type="molecule type" value="Genomic_DNA"/>
</dbReference>
<dbReference type="OrthoDB" id="9781413at2"/>
<comment type="caution">
    <text evidence="1">The sequence shown here is derived from an EMBL/GenBank/DDBJ whole genome shotgun (WGS) entry which is preliminary data.</text>
</comment>
<dbReference type="GO" id="GO:0005829">
    <property type="term" value="C:cytosol"/>
    <property type="evidence" value="ECO:0007669"/>
    <property type="project" value="TreeGrafter"/>
</dbReference>
<sequence>MSQIKMIIMDVDGTMVNSDKVITPKTKEALLKAQASGVRLVIASGRPTSGIRKFADELDLAENHGLLVSYNGSKVYDCTSKEVIYNQAIKVNQAKRVLEHMKKFNVYPMVDRHGYMNVLDAYAPQIHMNVGDDRMIDIMKYEIRGGNFLICEHRDLAEYVDFEPNKILTAGEPEYLEKVFEEMQAPFKDELNCMFTAPFFFEFTPKGVDKAKALRSICELTNIDESEVIAFGDANNDLTMIEAAGIGVAMSNASPLVLEAADYITLSNDEDGIAHALAKFM</sequence>
<dbReference type="InterPro" id="IPR023214">
    <property type="entry name" value="HAD_sf"/>
</dbReference>
<dbReference type="InterPro" id="IPR006379">
    <property type="entry name" value="HAD-SF_hydro_IIB"/>
</dbReference>
<accession>A0A4V3G7R6</accession>
<dbReference type="Gene3D" id="3.40.50.1000">
    <property type="entry name" value="HAD superfamily/HAD-like"/>
    <property type="match status" value="1"/>
</dbReference>
<dbReference type="PANTHER" id="PTHR10000:SF8">
    <property type="entry name" value="HAD SUPERFAMILY HYDROLASE-LIKE, TYPE 3"/>
    <property type="match status" value="1"/>
</dbReference>
<dbReference type="NCBIfam" id="TIGR00099">
    <property type="entry name" value="Cof-subfamily"/>
    <property type="match status" value="1"/>
</dbReference>
<name>A0A4V3G7R6_9FIRM</name>
<reference evidence="1 2" key="1">
    <citation type="submission" date="2019-03" db="EMBL/GenBank/DDBJ databases">
        <title>Genomic Encyclopedia of Type Strains, Phase IV (KMG-IV): sequencing the most valuable type-strain genomes for metagenomic binning, comparative biology and taxonomic classification.</title>
        <authorList>
            <person name="Goeker M."/>
        </authorList>
    </citation>
    <scope>NUCLEOTIDE SEQUENCE [LARGE SCALE GENOMIC DNA]</scope>
    <source>
        <strain evidence="1 2">DSM 28867</strain>
    </source>
</reference>
<evidence type="ECO:0008006" key="3">
    <source>
        <dbReference type="Google" id="ProtNLM"/>
    </source>
</evidence>
<dbReference type="NCBIfam" id="TIGR01484">
    <property type="entry name" value="HAD-SF-IIB"/>
    <property type="match status" value="1"/>
</dbReference>
<proteinExistence type="predicted"/>
<dbReference type="Proteomes" id="UP000294743">
    <property type="component" value="Unassembled WGS sequence"/>
</dbReference>
<dbReference type="Pfam" id="PF08282">
    <property type="entry name" value="Hydrolase_3"/>
    <property type="match status" value="1"/>
</dbReference>
<evidence type="ECO:0000313" key="2">
    <source>
        <dbReference type="Proteomes" id="UP000294743"/>
    </source>
</evidence>
<protein>
    <recommendedName>
        <fullName evidence="3">Cof subfamily protein (Haloacid dehalogenase superfamily)/HAD superfamily hydrolase (TIGR01484 family)</fullName>
    </recommendedName>
</protein>
<dbReference type="Gene3D" id="3.30.1240.10">
    <property type="match status" value="1"/>
</dbReference>
<dbReference type="GO" id="GO:0016791">
    <property type="term" value="F:phosphatase activity"/>
    <property type="evidence" value="ECO:0007669"/>
    <property type="project" value="TreeGrafter"/>
</dbReference>
<dbReference type="GO" id="GO:0000287">
    <property type="term" value="F:magnesium ion binding"/>
    <property type="evidence" value="ECO:0007669"/>
    <property type="project" value="TreeGrafter"/>
</dbReference>
<gene>
    <name evidence="1" type="ORF">EDD63_11522</name>
</gene>
<dbReference type="SFLD" id="SFLDG01144">
    <property type="entry name" value="C2.B.4:_PGP_Like"/>
    <property type="match status" value="1"/>
</dbReference>
<dbReference type="InterPro" id="IPR036412">
    <property type="entry name" value="HAD-like_sf"/>
</dbReference>
<dbReference type="PROSITE" id="PS01229">
    <property type="entry name" value="COF_2"/>
    <property type="match status" value="1"/>
</dbReference>
<dbReference type="SFLD" id="SFLDG01140">
    <property type="entry name" value="C2.B:_Phosphomannomutase_and_P"/>
    <property type="match status" value="1"/>
</dbReference>
<dbReference type="InterPro" id="IPR000150">
    <property type="entry name" value="Cof"/>
</dbReference>
<evidence type="ECO:0000313" key="1">
    <source>
        <dbReference type="EMBL" id="TDW20064.1"/>
    </source>
</evidence>
<dbReference type="SUPFAM" id="SSF56784">
    <property type="entry name" value="HAD-like"/>
    <property type="match status" value="1"/>
</dbReference>
<dbReference type="PANTHER" id="PTHR10000">
    <property type="entry name" value="PHOSPHOSERINE PHOSPHATASE"/>
    <property type="match status" value="1"/>
</dbReference>
<dbReference type="RefSeq" id="WP_134169368.1">
    <property type="nucleotide sequence ID" value="NZ_SODD01000015.1"/>
</dbReference>